<dbReference type="InterPro" id="IPR007484">
    <property type="entry name" value="Peptidase_M28"/>
</dbReference>
<dbReference type="PANTHER" id="PTHR12283">
    <property type="entry name" value="GLUTAMINYL-PEPTIDE CYCLOTRANSFERASE"/>
    <property type="match status" value="1"/>
</dbReference>
<dbReference type="Pfam" id="PF04389">
    <property type="entry name" value="Peptidase_M28"/>
    <property type="match status" value="1"/>
</dbReference>
<keyword evidence="1" id="KW-0808">Transferase</keyword>
<evidence type="ECO:0000256" key="1">
    <source>
        <dbReference type="ARBA" id="ARBA00022679"/>
    </source>
</evidence>
<dbReference type="EMBL" id="SPNC01000038">
    <property type="protein sequence ID" value="TFH95789.1"/>
    <property type="molecule type" value="Genomic_DNA"/>
</dbReference>
<dbReference type="GO" id="GO:0016603">
    <property type="term" value="F:glutaminyl-peptide cyclotransferase activity"/>
    <property type="evidence" value="ECO:0007669"/>
    <property type="project" value="TreeGrafter"/>
</dbReference>
<dbReference type="PANTHER" id="PTHR12283:SF6">
    <property type="entry name" value="GLUTAMINYL-PEPTIDE CYCLOTRANSFERASE-RELATED"/>
    <property type="match status" value="1"/>
</dbReference>
<name>A0A4Y8WPV6_9PORP</name>
<evidence type="ECO:0000313" key="4">
    <source>
        <dbReference type="EMBL" id="TFH95789.1"/>
    </source>
</evidence>
<dbReference type="AlphaFoldDB" id="A0A4Y8WPV6"/>
<dbReference type="RefSeq" id="WP_018358086.1">
    <property type="nucleotide sequence ID" value="NZ_CP197400.1"/>
</dbReference>
<dbReference type="InterPro" id="IPR040234">
    <property type="entry name" value="QC/QCL"/>
</dbReference>
<evidence type="ECO:0000259" key="3">
    <source>
        <dbReference type="Pfam" id="PF04389"/>
    </source>
</evidence>
<dbReference type="SUPFAM" id="SSF53187">
    <property type="entry name" value="Zn-dependent exopeptidases"/>
    <property type="match status" value="1"/>
</dbReference>
<sequence length="338" mass="37688">MNKFILLSLAALALTLSAASCDEQEQENQNTQSTTEARTLAPSPFSADSAYQHVAYQVAQGPRVPNTPGHKATSTYFTQVLAGWGIPVTEQKATITAYDGTALEIVNIIASYRPEAKERVMLFAHWDTRPWADRESDEALRLRPIPGADDGASGPGVMLELARLLSEVGLQNIGVDLMFFDAEDYGQPDWAGDPGADHTDTWALGTQYWTKNLHTEGYMPKFGILLDMVGAKDARFLREYFSQESAGNRVTDIWRTAAELGHERFFVNKMGGAITDDHYFVIRNLRIPCVDIINYDGDFAPYWHTHNDNMDNISKETLQAVGETLWQVLQDVDQGHIQ</sequence>
<dbReference type="STRING" id="1122973.GCA_000379925_00835"/>
<organism evidence="4 5">
    <name type="scientific">Porphyromonas levii</name>
    <dbReference type="NCBI Taxonomy" id="28114"/>
    <lineage>
        <taxon>Bacteria</taxon>
        <taxon>Pseudomonadati</taxon>
        <taxon>Bacteroidota</taxon>
        <taxon>Bacteroidia</taxon>
        <taxon>Bacteroidales</taxon>
        <taxon>Porphyromonadaceae</taxon>
        <taxon>Porphyromonas</taxon>
    </lineage>
</organism>
<protein>
    <submittedName>
        <fullName evidence="4">M28 family peptidase</fullName>
    </submittedName>
</protein>
<dbReference type="Proteomes" id="UP000297225">
    <property type="component" value="Unassembled WGS sequence"/>
</dbReference>
<reference evidence="4 5" key="1">
    <citation type="submission" date="2019-03" db="EMBL/GenBank/DDBJ databases">
        <title>Porphyromonas levii Isolated from the Uterus of Dairy Cows.</title>
        <authorList>
            <person name="Francis A.M."/>
        </authorList>
    </citation>
    <scope>NUCLEOTIDE SEQUENCE [LARGE SCALE GENOMIC DNA]</scope>
    <source>
        <strain evidence="4 5">AF5678</strain>
    </source>
</reference>
<feature type="domain" description="Peptidase M28" evidence="3">
    <location>
        <begin position="107"/>
        <end position="328"/>
    </location>
</feature>
<dbReference type="OrthoDB" id="9773494at2"/>
<dbReference type="Gene3D" id="3.40.630.10">
    <property type="entry name" value="Zn peptidases"/>
    <property type="match status" value="1"/>
</dbReference>
<keyword evidence="2" id="KW-0012">Acyltransferase</keyword>
<evidence type="ECO:0000313" key="5">
    <source>
        <dbReference type="Proteomes" id="UP000297225"/>
    </source>
</evidence>
<comment type="caution">
    <text evidence="4">The sequence shown here is derived from an EMBL/GenBank/DDBJ whole genome shotgun (WGS) entry which is preliminary data.</text>
</comment>
<evidence type="ECO:0000256" key="2">
    <source>
        <dbReference type="ARBA" id="ARBA00023315"/>
    </source>
</evidence>
<keyword evidence="5" id="KW-1185">Reference proteome</keyword>
<dbReference type="PROSITE" id="PS51257">
    <property type="entry name" value="PROKAR_LIPOPROTEIN"/>
    <property type="match status" value="1"/>
</dbReference>
<proteinExistence type="predicted"/>
<gene>
    <name evidence="4" type="ORF">E4P47_03745</name>
</gene>
<dbReference type="GO" id="GO:0008270">
    <property type="term" value="F:zinc ion binding"/>
    <property type="evidence" value="ECO:0007669"/>
    <property type="project" value="TreeGrafter"/>
</dbReference>
<accession>A0A4Y8WPV6</accession>